<dbReference type="SUPFAM" id="SSF53822">
    <property type="entry name" value="Periplasmic binding protein-like I"/>
    <property type="match status" value="1"/>
</dbReference>
<dbReference type="SMART" id="SM00354">
    <property type="entry name" value="HTH_LACI"/>
    <property type="match status" value="1"/>
</dbReference>
<evidence type="ECO:0000259" key="4">
    <source>
        <dbReference type="PROSITE" id="PS50932"/>
    </source>
</evidence>
<keyword evidence="1" id="KW-0805">Transcription regulation</keyword>
<dbReference type="Gene3D" id="1.10.260.40">
    <property type="entry name" value="lambda repressor-like DNA-binding domains"/>
    <property type="match status" value="1"/>
</dbReference>
<dbReference type="Pfam" id="PF13377">
    <property type="entry name" value="Peripla_BP_3"/>
    <property type="match status" value="1"/>
</dbReference>
<protein>
    <recommendedName>
        <fullName evidence="4">HTH lacI-type domain-containing protein</fullName>
    </recommendedName>
</protein>
<gene>
    <name evidence="5" type="ORF">C3B61_15380</name>
</gene>
<dbReference type="RefSeq" id="WP_103461459.1">
    <property type="nucleotide sequence ID" value="NZ_PPXD01000026.1"/>
</dbReference>
<dbReference type="AlphaFoldDB" id="A0A2S3Z9Q0"/>
<dbReference type="PANTHER" id="PTHR30146:SF109">
    <property type="entry name" value="HTH-TYPE TRANSCRIPTIONAL REGULATOR GALS"/>
    <property type="match status" value="1"/>
</dbReference>
<dbReference type="Gene3D" id="3.40.50.2300">
    <property type="match status" value="2"/>
</dbReference>
<dbReference type="CDD" id="cd06267">
    <property type="entry name" value="PBP1_LacI_sugar_binding-like"/>
    <property type="match status" value="1"/>
</dbReference>
<evidence type="ECO:0000313" key="6">
    <source>
        <dbReference type="Proteomes" id="UP000237340"/>
    </source>
</evidence>
<dbReference type="Proteomes" id="UP000237340">
    <property type="component" value="Unassembled WGS sequence"/>
</dbReference>
<proteinExistence type="predicted"/>
<keyword evidence="6" id="KW-1185">Reference proteome</keyword>
<dbReference type="PROSITE" id="PS50932">
    <property type="entry name" value="HTH_LACI_2"/>
    <property type="match status" value="1"/>
</dbReference>
<evidence type="ECO:0000256" key="1">
    <source>
        <dbReference type="ARBA" id="ARBA00023015"/>
    </source>
</evidence>
<feature type="domain" description="HTH lacI-type" evidence="4">
    <location>
        <begin position="8"/>
        <end position="63"/>
    </location>
</feature>
<name>A0A2S3Z9Q0_9MICO</name>
<sequence length="336" mass="35316">MSDAPKRPTLADVAREAGTSTAVVSYVVNNGPRAVAAATQVKVEAAIARLGYRRNSLAGALSVGRTNLVGLLVPDSSNAFFSELARHMEVAAHTRGYLTLLGNTNYDREIERGYESAFSDVQAAAIFVVTINPDAPVVDNTPRIYVHSAPATGNTSSVHFDDEAGARLAVEHLLGHGHTEIHCVTSLDDYGPTGRRARGWAAAMDAAGLATHGLLHRVPMDRIKAESALRGLLTAGAPPAIFATTDEHAIAVMRAAVLAGIRIPEQSALVGFDGIREALQGSVRLTTVAVSLAAMAERAFDHLARWNPDAPHPVTVLPPTLVNGETCGCHVPSPPA</sequence>
<dbReference type="GO" id="GO:0000976">
    <property type="term" value="F:transcription cis-regulatory region binding"/>
    <property type="evidence" value="ECO:0007669"/>
    <property type="project" value="TreeGrafter"/>
</dbReference>
<keyword evidence="2" id="KW-0238">DNA-binding</keyword>
<accession>A0A2S3Z9Q0</accession>
<dbReference type="GO" id="GO:0003700">
    <property type="term" value="F:DNA-binding transcription factor activity"/>
    <property type="evidence" value="ECO:0007669"/>
    <property type="project" value="TreeGrafter"/>
</dbReference>
<organism evidence="5 6">
    <name type="scientific">Cryobacterium zongtaii</name>
    <dbReference type="NCBI Taxonomy" id="1259217"/>
    <lineage>
        <taxon>Bacteria</taxon>
        <taxon>Bacillati</taxon>
        <taxon>Actinomycetota</taxon>
        <taxon>Actinomycetes</taxon>
        <taxon>Micrococcales</taxon>
        <taxon>Microbacteriaceae</taxon>
        <taxon>Cryobacterium</taxon>
    </lineage>
</organism>
<dbReference type="EMBL" id="PPXD01000026">
    <property type="protein sequence ID" value="POH62267.1"/>
    <property type="molecule type" value="Genomic_DNA"/>
</dbReference>
<dbReference type="InterPro" id="IPR010982">
    <property type="entry name" value="Lambda_DNA-bd_dom_sf"/>
</dbReference>
<keyword evidence="3" id="KW-0804">Transcription</keyword>
<dbReference type="InterPro" id="IPR028082">
    <property type="entry name" value="Peripla_BP_I"/>
</dbReference>
<evidence type="ECO:0000256" key="3">
    <source>
        <dbReference type="ARBA" id="ARBA00023163"/>
    </source>
</evidence>
<dbReference type="SUPFAM" id="SSF47413">
    <property type="entry name" value="lambda repressor-like DNA-binding domains"/>
    <property type="match status" value="1"/>
</dbReference>
<dbReference type="InterPro" id="IPR046335">
    <property type="entry name" value="LacI/GalR-like_sensor"/>
</dbReference>
<reference evidence="5 6" key="1">
    <citation type="submission" date="2018-01" db="EMBL/GenBank/DDBJ databases">
        <title>Cryobacterium sp. nov., from glaciers in China.</title>
        <authorList>
            <person name="Liu Q."/>
            <person name="Xin Y.-H."/>
        </authorList>
    </citation>
    <scope>NUCLEOTIDE SEQUENCE [LARGE SCALE GENOMIC DNA]</scope>
    <source>
        <strain evidence="5 6">TMN-42</strain>
    </source>
</reference>
<comment type="caution">
    <text evidence="5">The sequence shown here is derived from an EMBL/GenBank/DDBJ whole genome shotgun (WGS) entry which is preliminary data.</text>
</comment>
<dbReference type="PANTHER" id="PTHR30146">
    <property type="entry name" value="LACI-RELATED TRANSCRIPTIONAL REPRESSOR"/>
    <property type="match status" value="1"/>
</dbReference>
<evidence type="ECO:0000256" key="2">
    <source>
        <dbReference type="ARBA" id="ARBA00023125"/>
    </source>
</evidence>
<dbReference type="Pfam" id="PF00356">
    <property type="entry name" value="LacI"/>
    <property type="match status" value="1"/>
</dbReference>
<evidence type="ECO:0000313" key="5">
    <source>
        <dbReference type="EMBL" id="POH62267.1"/>
    </source>
</evidence>
<dbReference type="InterPro" id="IPR000843">
    <property type="entry name" value="HTH_LacI"/>
</dbReference>